<protein>
    <submittedName>
        <fullName evidence="1">Uncharacterized protein</fullName>
    </submittedName>
</protein>
<comment type="caution">
    <text evidence="1">The sequence shown here is derived from an EMBL/GenBank/DDBJ whole genome shotgun (WGS) entry which is preliminary data.</text>
</comment>
<name>X0TE15_9ZZZZ</name>
<proteinExistence type="predicted"/>
<evidence type="ECO:0000313" key="1">
    <source>
        <dbReference type="EMBL" id="GAF74305.1"/>
    </source>
</evidence>
<reference evidence="1" key="1">
    <citation type="journal article" date="2014" name="Front. Microbiol.">
        <title>High frequency of phylogenetically diverse reductive dehalogenase-homologous genes in deep subseafloor sedimentary metagenomes.</title>
        <authorList>
            <person name="Kawai M."/>
            <person name="Futagami T."/>
            <person name="Toyoda A."/>
            <person name="Takaki Y."/>
            <person name="Nishi S."/>
            <person name="Hori S."/>
            <person name="Arai W."/>
            <person name="Tsubouchi T."/>
            <person name="Morono Y."/>
            <person name="Uchiyama I."/>
            <person name="Ito T."/>
            <person name="Fujiyama A."/>
            <person name="Inagaki F."/>
            <person name="Takami H."/>
        </authorList>
    </citation>
    <scope>NUCLEOTIDE SEQUENCE</scope>
    <source>
        <strain evidence="1">Expedition CK06-06</strain>
    </source>
</reference>
<sequence length="70" mass="7551">MPDGLYYISGAGFAFGSNHGCPLTNAPQGFTEVTAAADKGNLEVMLPDVVAFIRRGKYLGFIYKVYTKSL</sequence>
<organism evidence="1">
    <name type="scientific">marine sediment metagenome</name>
    <dbReference type="NCBI Taxonomy" id="412755"/>
    <lineage>
        <taxon>unclassified sequences</taxon>
        <taxon>metagenomes</taxon>
        <taxon>ecological metagenomes</taxon>
    </lineage>
</organism>
<dbReference type="EMBL" id="BARS01000245">
    <property type="protein sequence ID" value="GAF74305.1"/>
    <property type="molecule type" value="Genomic_DNA"/>
</dbReference>
<accession>X0TE15</accession>
<dbReference type="AlphaFoldDB" id="X0TE15"/>
<gene>
    <name evidence="1" type="ORF">S01H1_00658</name>
</gene>